<dbReference type="KEGG" id="vg:75690935"/>
<evidence type="ECO:0000256" key="1">
    <source>
        <dbReference type="SAM" id="MobiDB-lite"/>
    </source>
</evidence>
<feature type="compositionally biased region" description="Basic and acidic residues" evidence="1">
    <location>
        <begin position="123"/>
        <end position="140"/>
    </location>
</feature>
<dbReference type="Proteomes" id="UP000827409">
    <property type="component" value="Segment"/>
</dbReference>
<dbReference type="EMBL" id="MZ130490">
    <property type="protein sequence ID" value="QWM90473.1"/>
    <property type="molecule type" value="Genomic_DNA"/>
</dbReference>
<keyword evidence="3" id="KW-1185">Reference proteome</keyword>
<evidence type="ECO:0000313" key="2">
    <source>
        <dbReference type="EMBL" id="QWM90473.1"/>
    </source>
</evidence>
<feature type="region of interest" description="Disordered" evidence="1">
    <location>
        <begin position="119"/>
        <end position="140"/>
    </location>
</feature>
<organism evidence="2 3">
    <name type="scientific">uncultured phage cr13_1</name>
    <dbReference type="NCBI Taxonomy" id="2986396"/>
    <lineage>
        <taxon>Viruses</taxon>
        <taxon>Duplodnaviria</taxon>
        <taxon>Heunggongvirae</taxon>
        <taxon>Uroviricota</taxon>
        <taxon>Caudoviricetes</taxon>
        <taxon>Crassvirales</taxon>
        <taxon>Crevaviridae</taxon>
        <taxon>Doltivirinae</taxon>
        <taxon>Kingevirus</taxon>
        <taxon>Kingevirus communis</taxon>
    </lineage>
</organism>
<dbReference type="RefSeq" id="YP_010360045.1">
    <property type="nucleotide sequence ID" value="NC_062780.1"/>
</dbReference>
<gene>
    <name evidence="2" type="primary">gp_26610</name>
</gene>
<evidence type="ECO:0000313" key="3">
    <source>
        <dbReference type="Proteomes" id="UP000827409"/>
    </source>
</evidence>
<protein>
    <submittedName>
        <fullName evidence="2">Uncharacterized protein</fullName>
    </submittedName>
</protein>
<dbReference type="GeneID" id="75690935"/>
<reference evidence="2 3" key="1">
    <citation type="submission" date="2021-04" db="EMBL/GenBank/DDBJ databases">
        <authorList>
            <person name="Shkoporov A.N."/>
            <person name="Stockdale S.R."/>
            <person name="Guerin E."/>
            <person name="Ross R.P."/>
            <person name="Hill C."/>
        </authorList>
    </citation>
    <scope>NUCLEOTIDE SEQUENCE [LARGE SCALE GENOMIC DNA]</scope>
    <source>
        <strain evidence="3">cr13_1</strain>
    </source>
</reference>
<proteinExistence type="predicted"/>
<accession>A0AAE7S087</accession>
<sequence>MLNPFVYDKLVPFVDERIEKHLKPYVLRRPASYKRSVAAWEKLRPDQKAKVLELLERTQKDSVAKAMMRGDEVVSVPRVGRFEYSSAKFFKKTHAEELEGLSREERKAKIIAYHIANRRRRRTAEEDGKKMRFRKDFAKG</sequence>
<name>A0AAE7S087_9CAUD</name>